<proteinExistence type="predicted"/>
<organism evidence="1 2">
    <name type="scientific">Ambrosiozyma monospora</name>
    <name type="common">Yeast</name>
    <name type="synonym">Endomycopsis monosporus</name>
    <dbReference type="NCBI Taxonomy" id="43982"/>
    <lineage>
        <taxon>Eukaryota</taxon>
        <taxon>Fungi</taxon>
        <taxon>Dikarya</taxon>
        <taxon>Ascomycota</taxon>
        <taxon>Saccharomycotina</taxon>
        <taxon>Pichiomycetes</taxon>
        <taxon>Pichiales</taxon>
        <taxon>Pichiaceae</taxon>
        <taxon>Ambrosiozyma</taxon>
    </lineage>
</organism>
<accession>A0ACB5SY08</accession>
<name>A0ACB5SY08_AMBMO</name>
<dbReference type="EMBL" id="BSXS01001402">
    <property type="protein sequence ID" value="GME76079.1"/>
    <property type="molecule type" value="Genomic_DNA"/>
</dbReference>
<dbReference type="Proteomes" id="UP001165064">
    <property type="component" value="Unassembled WGS sequence"/>
</dbReference>
<keyword evidence="2" id="KW-1185">Reference proteome</keyword>
<gene>
    <name evidence="1" type="ORF">Amon02_000243700</name>
</gene>
<comment type="caution">
    <text evidence="1">The sequence shown here is derived from an EMBL/GenBank/DDBJ whole genome shotgun (WGS) entry which is preliminary data.</text>
</comment>
<reference evidence="1" key="1">
    <citation type="submission" date="2023-04" db="EMBL/GenBank/DDBJ databases">
        <title>Ambrosiozyma monospora NBRC 10751.</title>
        <authorList>
            <person name="Ichikawa N."/>
            <person name="Sato H."/>
            <person name="Tonouchi N."/>
        </authorList>
    </citation>
    <scope>NUCLEOTIDE SEQUENCE</scope>
    <source>
        <strain evidence="1">NBRC 10751</strain>
    </source>
</reference>
<protein>
    <submittedName>
        <fullName evidence="1">Unnamed protein product</fullName>
    </submittedName>
</protein>
<evidence type="ECO:0000313" key="2">
    <source>
        <dbReference type="Proteomes" id="UP001165064"/>
    </source>
</evidence>
<evidence type="ECO:0000313" key="1">
    <source>
        <dbReference type="EMBL" id="GME76079.1"/>
    </source>
</evidence>
<sequence length="361" mass="40417">MPNVVVIGAGVVGLTSAYELLQAGHEVTLLAKQIPTDFQFSSNYTSPFAGGQWASFAGPGEYDAQQLDMVGFYKFMQLAKNPETGVWNQDYVYYVTEKQYKHSGCKVEWPWFLNMPGLKYEKFDKSQVPQGLGLEYGFSCDGVVISTSLYMVWLMNENLKTGRFKIQRKSISDLREAIDLHHNGKADIIINATGLLARDLVTPEEAAKIYSVRGSTLLIENNAGKQYTVKDHIPEFPGEYLYVMSRQEGGTVIGGCFEYDAEDKTTLDPVQKQRYVDRVKKYVPHLLNSKGELDIIREQVGFRPGRVGGPRIELDQKWTHDNGVALIHNYGHEGAGFLSSWGSSARVLKAANDFLGFKSKL</sequence>